<dbReference type="InterPro" id="IPR027005">
    <property type="entry name" value="PMT-like"/>
</dbReference>
<dbReference type="EMBL" id="JBEVYD010000002">
    <property type="protein sequence ID" value="KAL3234883.1"/>
    <property type="molecule type" value="Genomic_DNA"/>
</dbReference>
<feature type="transmembrane region" description="Helical" evidence="2">
    <location>
        <begin position="32"/>
        <end position="51"/>
    </location>
</feature>
<dbReference type="SUPFAM" id="SSF82109">
    <property type="entry name" value="MIR domain"/>
    <property type="match status" value="1"/>
</dbReference>
<dbReference type="Proteomes" id="UP001623330">
    <property type="component" value="Unassembled WGS sequence"/>
</dbReference>
<accession>A0ABR4NZW9</accession>
<feature type="domain" description="MIR" evidence="3">
    <location>
        <begin position="365"/>
        <end position="424"/>
    </location>
</feature>
<keyword evidence="2" id="KW-0812">Transmembrane</keyword>
<gene>
    <name evidence="4" type="ORF">RNJ44_02671</name>
</gene>
<protein>
    <recommendedName>
        <fullName evidence="3">MIR domain-containing protein</fullName>
    </recommendedName>
</protein>
<feature type="transmembrane region" description="Helical" evidence="2">
    <location>
        <begin position="650"/>
        <end position="671"/>
    </location>
</feature>
<organism evidence="4 5">
    <name type="scientific">Nakaseomyces bracarensis</name>
    <dbReference type="NCBI Taxonomy" id="273131"/>
    <lineage>
        <taxon>Eukaryota</taxon>
        <taxon>Fungi</taxon>
        <taxon>Dikarya</taxon>
        <taxon>Ascomycota</taxon>
        <taxon>Saccharomycotina</taxon>
        <taxon>Saccharomycetes</taxon>
        <taxon>Saccharomycetales</taxon>
        <taxon>Saccharomycetaceae</taxon>
        <taxon>Nakaseomyces</taxon>
    </lineage>
</organism>
<keyword evidence="5" id="KW-1185">Reference proteome</keyword>
<dbReference type="PROSITE" id="PS50919">
    <property type="entry name" value="MIR"/>
    <property type="match status" value="1"/>
</dbReference>
<dbReference type="SMART" id="SM00472">
    <property type="entry name" value="MIR"/>
    <property type="match status" value="2"/>
</dbReference>
<sequence>MIMKDSNGVLLNGPSGIPFIPINSLRTQNINLIDAVIGLVALPAMFLYLSLPLIKENIHKVEALNQTSEGALVEFIRSQSNKELYISFFHPLVIQLLSPLLQDDGSILLKLRIISFTLMSLVFSTFYFITARVNINRLLSVSFIGYMMLLAPVQEYALSNLMENLHLLAILSLFLAWQSIKYSINKCSRWNILVTAASMIMINSKYLGSSMSWVWFITIAMYNLWQNVLPDIKNFKTTKNFFNFINIILFKSTLIPFMVLFLSYSTQIYQSLYTFNNDIPSTLSFMPATYKNLIPGMPQYQYVPLKYGETVVRIRHKESLGGYLSTLPDVFYPSGSGEQIGFLSQLEDNVFNQWQIEAHPSTRFRNGIKNHAKIRLRNVMTGKLLRASSARPPVSDQEYNGEVSLTGDRNFTGDADETWSIELMGNSSPVRKLTQKEMLQRNHQDNQNDLHIGSEFYLVNEGHSCTLLSHDVDLPSHWNKINDILKEPHRQELTCIQSPTRSRTVFRFDSIVHPERNHNEEIQLSTSEKLLHIIRTLPDLLKRFYKYNYYIRNTDFSRARREEDIEADYDYNEFQFQNRVEVGKWMFWQPPNIVNKNYSKFFIGCAFMILMYLVFEILQVLLCWNPFNYTSASILIEKRQNNQITDQWMLVRWVFEDFAFECFLGWLFHYYIFTKSSHWNLDVVLYFPSLFFSILLSLSIFDVLAKWHSIMIVLVPIYLALIF</sequence>
<dbReference type="PANTHER" id="PTHR10050:SF46">
    <property type="entry name" value="PROTEIN O-MANNOSYL-TRANSFERASE 2"/>
    <property type="match status" value="1"/>
</dbReference>
<dbReference type="InterPro" id="IPR036300">
    <property type="entry name" value="MIR_dom_sf"/>
</dbReference>
<feature type="transmembrane region" description="Helical" evidence="2">
    <location>
        <begin position="135"/>
        <end position="153"/>
    </location>
</feature>
<evidence type="ECO:0000313" key="5">
    <source>
        <dbReference type="Proteomes" id="UP001623330"/>
    </source>
</evidence>
<comment type="caution">
    <text evidence="4">The sequence shown here is derived from an EMBL/GenBank/DDBJ whole genome shotgun (WGS) entry which is preliminary data.</text>
</comment>
<feature type="transmembrane region" description="Helical" evidence="2">
    <location>
        <begin position="205"/>
        <end position="224"/>
    </location>
</feature>
<proteinExistence type="predicted"/>
<feature type="transmembrane region" description="Helical" evidence="2">
    <location>
        <begin position="107"/>
        <end position="128"/>
    </location>
</feature>
<dbReference type="Gene3D" id="2.80.10.50">
    <property type="match status" value="1"/>
</dbReference>
<name>A0ABR4NZW9_9SACH</name>
<feature type="transmembrane region" description="Helical" evidence="2">
    <location>
        <begin position="244"/>
        <end position="264"/>
    </location>
</feature>
<feature type="transmembrane region" description="Helical" evidence="2">
    <location>
        <begin position="601"/>
        <end position="622"/>
    </location>
</feature>
<reference evidence="4 5" key="1">
    <citation type="submission" date="2024-05" db="EMBL/GenBank/DDBJ databases">
        <title>Long read based assembly of the Candida bracarensis genome reveals expanded adhesin content.</title>
        <authorList>
            <person name="Marcet-Houben M."/>
            <person name="Ksiezopolska E."/>
            <person name="Gabaldon T."/>
        </authorList>
    </citation>
    <scope>NUCLEOTIDE SEQUENCE [LARGE SCALE GENOMIC DNA]</scope>
    <source>
        <strain evidence="4 5">CBM6</strain>
    </source>
</reference>
<keyword evidence="1" id="KW-0677">Repeat</keyword>
<feature type="transmembrane region" description="Helical" evidence="2">
    <location>
        <begin position="165"/>
        <end position="184"/>
    </location>
</feature>
<keyword evidence="2" id="KW-1133">Transmembrane helix</keyword>
<evidence type="ECO:0000259" key="3">
    <source>
        <dbReference type="PROSITE" id="PS50919"/>
    </source>
</evidence>
<evidence type="ECO:0000256" key="2">
    <source>
        <dbReference type="SAM" id="Phobius"/>
    </source>
</evidence>
<dbReference type="PANTHER" id="PTHR10050">
    <property type="entry name" value="DOLICHYL-PHOSPHATE-MANNOSE--PROTEIN MANNOSYLTRANSFERASE"/>
    <property type="match status" value="1"/>
</dbReference>
<dbReference type="InterPro" id="IPR016093">
    <property type="entry name" value="MIR_motif"/>
</dbReference>
<evidence type="ECO:0000256" key="1">
    <source>
        <dbReference type="ARBA" id="ARBA00022737"/>
    </source>
</evidence>
<feature type="transmembrane region" description="Helical" evidence="2">
    <location>
        <begin position="683"/>
        <end position="701"/>
    </location>
</feature>
<evidence type="ECO:0000313" key="4">
    <source>
        <dbReference type="EMBL" id="KAL3234883.1"/>
    </source>
</evidence>
<keyword evidence="2" id="KW-0472">Membrane</keyword>